<gene>
    <name evidence="1" type="ORF">IW261DRAFT_1556919</name>
</gene>
<accession>A0AA39PQP9</accession>
<evidence type="ECO:0000313" key="2">
    <source>
        <dbReference type="Proteomes" id="UP001175227"/>
    </source>
</evidence>
<comment type="caution">
    <text evidence="1">The sequence shown here is derived from an EMBL/GenBank/DDBJ whole genome shotgun (WGS) entry which is preliminary data.</text>
</comment>
<proteinExistence type="predicted"/>
<sequence length="271" mass="28859">MAAPSKHSNMTTSSRWSLNKFARLFNKKGLRSTPKRSRGPSLSSVHRETFTTQSITAADSDANILAIWELLGTTTNHAGYSTSLDMPPAPSPTPLPRVSTASTSISVACGTSGHHNANGLPACFPQASSPPSSSHPVIFRLTLFGKSLFFIETQRETVTNPPEVELQMNVCQCHILQISTATLFIVQTLAVASATPLSPQNVNVELLSHQLVQLAESLNFLEGEVEFQLRCLNDLADPAAGVTRTGSTGVGLDWQSTTITVGGPGDETPSC</sequence>
<keyword evidence="2" id="KW-1185">Reference proteome</keyword>
<dbReference type="AlphaFoldDB" id="A0AA39PQP9"/>
<dbReference type="EMBL" id="JAUEPR010000002">
    <property type="protein sequence ID" value="KAK0488454.1"/>
    <property type="molecule type" value="Genomic_DNA"/>
</dbReference>
<dbReference type="Proteomes" id="UP001175227">
    <property type="component" value="Unassembled WGS sequence"/>
</dbReference>
<organism evidence="1 2">
    <name type="scientific">Armillaria novae-zelandiae</name>
    <dbReference type="NCBI Taxonomy" id="153914"/>
    <lineage>
        <taxon>Eukaryota</taxon>
        <taxon>Fungi</taxon>
        <taxon>Dikarya</taxon>
        <taxon>Basidiomycota</taxon>
        <taxon>Agaricomycotina</taxon>
        <taxon>Agaricomycetes</taxon>
        <taxon>Agaricomycetidae</taxon>
        <taxon>Agaricales</taxon>
        <taxon>Marasmiineae</taxon>
        <taxon>Physalacriaceae</taxon>
        <taxon>Armillaria</taxon>
    </lineage>
</organism>
<name>A0AA39PQP9_9AGAR</name>
<reference evidence="1" key="1">
    <citation type="submission" date="2023-06" db="EMBL/GenBank/DDBJ databases">
        <authorList>
            <consortium name="Lawrence Berkeley National Laboratory"/>
            <person name="Ahrendt S."/>
            <person name="Sahu N."/>
            <person name="Indic B."/>
            <person name="Wong-Bajracharya J."/>
            <person name="Merenyi Z."/>
            <person name="Ke H.-M."/>
            <person name="Monk M."/>
            <person name="Kocsube S."/>
            <person name="Drula E."/>
            <person name="Lipzen A."/>
            <person name="Balint B."/>
            <person name="Henrissat B."/>
            <person name="Andreopoulos B."/>
            <person name="Martin F.M."/>
            <person name="Harder C.B."/>
            <person name="Rigling D."/>
            <person name="Ford K.L."/>
            <person name="Foster G.D."/>
            <person name="Pangilinan J."/>
            <person name="Papanicolaou A."/>
            <person name="Barry K."/>
            <person name="LaButti K."/>
            <person name="Viragh M."/>
            <person name="Koriabine M."/>
            <person name="Yan M."/>
            <person name="Riley R."/>
            <person name="Champramary S."/>
            <person name="Plett K.L."/>
            <person name="Tsai I.J."/>
            <person name="Slot J."/>
            <person name="Sipos G."/>
            <person name="Plett J."/>
            <person name="Nagy L.G."/>
            <person name="Grigoriev I.V."/>
        </authorList>
    </citation>
    <scope>NUCLEOTIDE SEQUENCE</scope>
    <source>
        <strain evidence="1">ICMP 16352</strain>
    </source>
</reference>
<evidence type="ECO:0000313" key="1">
    <source>
        <dbReference type="EMBL" id="KAK0488454.1"/>
    </source>
</evidence>
<protein>
    <submittedName>
        <fullName evidence="1">Uncharacterized protein</fullName>
    </submittedName>
</protein>